<dbReference type="AlphaFoldDB" id="A0A118K0F7"/>
<proteinExistence type="predicted"/>
<dbReference type="EMBL" id="LEKV01003364">
    <property type="protein sequence ID" value="KVI00645.1"/>
    <property type="molecule type" value="Genomic_DNA"/>
</dbReference>
<keyword evidence="2" id="KW-1185">Reference proteome</keyword>
<evidence type="ECO:0000313" key="2">
    <source>
        <dbReference type="Proteomes" id="UP000243975"/>
    </source>
</evidence>
<dbReference type="Gramene" id="KVI00645">
    <property type="protein sequence ID" value="KVI00645"/>
    <property type="gene ID" value="Ccrd_021110"/>
</dbReference>
<accession>A0A118K0F7</accession>
<reference evidence="1 2" key="1">
    <citation type="journal article" date="2016" name="Sci. Rep.">
        <title>The genome sequence of the outbreeding globe artichoke constructed de novo incorporating a phase-aware low-pass sequencing strategy of F1 progeny.</title>
        <authorList>
            <person name="Scaglione D."/>
            <person name="Reyes-Chin-Wo S."/>
            <person name="Acquadro A."/>
            <person name="Froenicke L."/>
            <person name="Portis E."/>
            <person name="Beitel C."/>
            <person name="Tirone M."/>
            <person name="Mauro R."/>
            <person name="Lo Monaco A."/>
            <person name="Mauromicale G."/>
            <person name="Faccioli P."/>
            <person name="Cattivelli L."/>
            <person name="Rieseberg L."/>
            <person name="Michelmore R."/>
            <person name="Lanteri S."/>
        </authorList>
    </citation>
    <scope>NUCLEOTIDE SEQUENCE [LARGE SCALE GENOMIC DNA]</scope>
    <source>
        <strain evidence="1">2C</strain>
    </source>
</reference>
<protein>
    <submittedName>
        <fullName evidence="1">Uncharacterized protein</fullName>
    </submittedName>
</protein>
<gene>
    <name evidence="1" type="ORF">Ccrd_021110</name>
</gene>
<sequence length="93" mass="10288">MIQSSPLATDPSSKLNILGHNRHSLGVNRTKISVLEKPDQISLRGFLERSDGATLKPQIGLEILCDFPNQSLEWKFPDQKLGTLLVSDSKFGI</sequence>
<dbReference type="Proteomes" id="UP000243975">
    <property type="component" value="Unassembled WGS sequence"/>
</dbReference>
<organism evidence="1 2">
    <name type="scientific">Cynara cardunculus var. scolymus</name>
    <name type="common">Globe artichoke</name>
    <name type="synonym">Cynara scolymus</name>
    <dbReference type="NCBI Taxonomy" id="59895"/>
    <lineage>
        <taxon>Eukaryota</taxon>
        <taxon>Viridiplantae</taxon>
        <taxon>Streptophyta</taxon>
        <taxon>Embryophyta</taxon>
        <taxon>Tracheophyta</taxon>
        <taxon>Spermatophyta</taxon>
        <taxon>Magnoliopsida</taxon>
        <taxon>eudicotyledons</taxon>
        <taxon>Gunneridae</taxon>
        <taxon>Pentapetalae</taxon>
        <taxon>asterids</taxon>
        <taxon>campanulids</taxon>
        <taxon>Asterales</taxon>
        <taxon>Asteraceae</taxon>
        <taxon>Carduoideae</taxon>
        <taxon>Cardueae</taxon>
        <taxon>Carduinae</taxon>
        <taxon>Cynara</taxon>
    </lineage>
</organism>
<name>A0A118K0F7_CYNCS</name>
<comment type="caution">
    <text evidence="1">The sequence shown here is derived from an EMBL/GenBank/DDBJ whole genome shotgun (WGS) entry which is preliminary data.</text>
</comment>
<evidence type="ECO:0000313" key="1">
    <source>
        <dbReference type="EMBL" id="KVI00645.1"/>
    </source>
</evidence>
<dbReference type="OMA" id="QCHNGAR"/>